<proteinExistence type="predicted"/>
<organism evidence="2 3">
    <name type="scientific">Stygiobacter electus</name>
    <dbReference type="NCBI Taxonomy" id="3032292"/>
    <lineage>
        <taxon>Bacteria</taxon>
        <taxon>Pseudomonadati</taxon>
        <taxon>Ignavibacteriota</taxon>
        <taxon>Ignavibacteria</taxon>
        <taxon>Ignavibacteriales</taxon>
        <taxon>Melioribacteraceae</taxon>
        <taxon>Stygiobacter</taxon>
    </lineage>
</organism>
<reference evidence="2" key="1">
    <citation type="submission" date="2023-03" db="EMBL/GenBank/DDBJ databases">
        <title>Stygiobacter electus gen. nov., sp. nov., facultatively anaerobic thermotolerant bacterium of the class Ignavibacteria from a well of Yessentuki mineral water deposit.</title>
        <authorList>
            <person name="Podosokorskaya O.A."/>
            <person name="Elcheninov A.G."/>
            <person name="Petrova N.F."/>
            <person name="Zavarzina D.G."/>
            <person name="Kublanov I.V."/>
            <person name="Merkel A.Y."/>
        </authorList>
    </citation>
    <scope>NUCLEOTIDE SEQUENCE</scope>
    <source>
        <strain evidence="2">09-Me</strain>
    </source>
</reference>
<evidence type="ECO:0000256" key="1">
    <source>
        <dbReference type="SAM" id="MobiDB-lite"/>
    </source>
</evidence>
<dbReference type="Proteomes" id="UP001221302">
    <property type="component" value="Unassembled WGS sequence"/>
</dbReference>
<dbReference type="RefSeq" id="WP_321536444.1">
    <property type="nucleotide sequence ID" value="NZ_JARGDL010000016.1"/>
</dbReference>
<accession>A0AAE3TCQ8</accession>
<evidence type="ECO:0000313" key="2">
    <source>
        <dbReference type="EMBL" id="MDF1612673.1"/>
    </source>
</evidence>
<dbReference type="AlphaFoldDB" id="A0AAE3TCQ8"/>
<feature type="compositionally biased region" description="Basic and acidic residues" evidence="1">
    <location>
        <begin position="35"/>
        <end position="46"/>
    </location>
</feature>
<feature type="region of interest" description="Disordered" evidence="1">
    <location>
        <begin position="1"/>
        <end position="46"/>
    </location>
</feature>
<keyword evidence="3" id="KW-1185">Reference proteome</keyword>
<protein>
    <recommendedName>
        <fullName evidence="4">DUF2382 domain-containing protein</fullName>
    </recommendedName>
</protein>
<name>A0AAE3TCQ8_9BACT</name>
<gene>
    <name evidence="2" type="ORF">P0M35_10970</name>
</gene>
<feature type="compositionally biased region" description="Basic and acidic residues" evidence="1">
    <location>
        <begin position="1"/>
        <end position="28"/>
    </location>
</feature>
<sequence length="46" mass="5536">MKEDEKVNSNRNVVREEIKENSTRKTERITAPVERNTKHEIIDNRK</sequence>
<dbReference type="EMBL" id="JARGDL010000016">
    <property type="protein sequence ID" value="MDF1612673.1"/>
    <property type="molecule type" value="Genomic_DNA"/>
</dbReference>
<evidence type="ECO:0008006" key="4">
    <source>
        <dbReference type="Google" id="ProtNLM"/>
    </source>
</evidence>
<comment type="caution">
    <text evidence="2">The sequence shown here is derived from an EMBL/GenBank/DDBJ whole genome shotgun (WGS) entry which is preliminary data.</text>
</comment>
<evidence type="ECO:0000313" key="3">
    <source>
        <dbReference type="Proteomes" id="UP001221302"/>
    </source>
</evidence>